<dbReference type="InterPro" id="IPR026371">
    <property type="entry name" value="PGF_CTERM"/>
</dbReference>
<dbReference type="KEGG" id="haxz:M0R88_04260"/>
<keyword evidence="1" id="KW-0732">Signal</keyword>
<dbReference type="NCBIfam" id="NF045517">
    <property type="entry name" value="halo_surf_dom"/>
    <property type="match status" value="1"/>
</dbReference>
<evidence type="ECO:0000313" key="4">
    <source>
        <dbReference type="Proteomes" id="UP000830434"/>
    </source>
</evidence>
<dbReference type="GO" id="GO:0005886">
    <property type="term" value="C:plasma membrane"/>
    <property type="evidence" value="ECO:0007669"/>
    <property type="project" value="UniProtKB-SubCell"/>
</dbReference>
<protein>
    <submittedName>
        <fullName evidence="3">PGF-CTERM sorting domain-containing protein</fullName>
    </submittedName>
</protein>
<sequence length="304" mass="31684">MFDTALHRQVVLAALVALAGVAGAAAGASAAADDVSAHSVQQLDSSVAQTDETNQSENVTASFVHDGEKLDISPISEQNVTTRTNAAAGTTLNLVLRKNGSFVDQREATVSKNGTATVSIYSQNLRLRPHSEISLVVRYDGRTLAETTGVVKETSVEFVHDGERLVLENTANQTVKLRTDAEPGEKVVVKIEGESFGIMTPEVVAADGTANATFDLSDVPSGTEVNLTLQSSSKVTEGVILNESAMATETTTDAPTETTTDDTATTTDEIETTTQGDNESGIPGFGVPVALLALVAGVAHARRA</sequence>
<dbReference type="EMBL" id="CP096658">
    <property type="protein sequence ID" value="UPW01321.1"/>
    <property type="molecule type" value="Genomic_DNA"/>
</dbReference>
<dbReference type="RefSeq" id="WP_248655726.1">
    <property type="nucleotide sequence ID" value="NZ_CP096658.1"/>
</dbReference>
<evidence type="ECO:0000313" key="3">
    <source>
        <dbReference type="EMBL" id="UPW01321.1"/>
    </source>
</evidence>
<keyword evidence="4" id="KW-1185">Reference proteome</keyword>
<dbReference type="AlphaFoldDB" id="A0A8U0IL21"/>
<dbReference type="NCBIfam" id="TIGR04126">
    <property type="entry name" value="PGF_CTERM"/>
    <property type="match status" value="1"/>
</dbReference>
<evidence type="ECO:0000256" key="2">
    <source>
        <dbReference type="SAM" id="MobiDB-lite"/>
    </source>
</evidence>
<reference evidence="3" key="1">
    <citation type="submission" date="2022-04" db="EMBL/GenBank/DDBJ databases">
        <title>Diverse halophilic archaea isolated from saline environments.</title>
        <authorList>
            <person name="Cui H.-L."/>
        </authorList>
    </citation>
    <scope>NUCLEOTIDE SEQUENCE</scope>
    <source>
        <strain evidence="3">XZYJT40</strain>
    </source>
</reference>
<feature type="compositionally biased region" description="Low complexity" evidence="2">
    <location>
        <begin position="245"/>
        <end position="267"/>
    </location>
</feature>
<feature type="region of interest" description="Disordered" evidence="2">
    <location>
        <begin position="245"/>
        <end position="281"/>
    </location>
</feature>
<accession>A0A8U0IL21</accession>
<dbReference type="Proteomes" id="UP000830434">
    <property type="component" value="Chromosome"/>
</dbReference>
<proteinExistence type="predicted"/>
<name>A0A8U0IL21_9EURY</name>
<gene>
    <name evidence="3" type="ORF">M0R88_04260</name>
</gene>
<evidence type="ECO:0000256" key="1">
    <source>
        <dbReference type="ARBA" id="ARBA00022729"/>
    </source>
</evidence>
<dbReference type="GeneID" id="72189041"/>
<organism evidence="3 4">
    <name type="scientific">Halorussus gelatinilyticus</name>
    <dbReference type="NCBI Taxonomy" id="2937524"/>
    <lineage>
        <taxon>Archaea</taxon>
        <taxon>Methanobacteriati</taxon>
        <taxon>Methanobacteriota</taxon>
        <taxon>Stenosarchaea group</taxon>
        <taxon>Halobacteria</taxon>
        <taxon>Halobacteriales</taxon>
        <taxon>Haladaptataceae</taxon>
        <taxon>Halorussus</taxon>
    </lineage>
</organism>
<dbReference type="GO" id="GO:0030115">
    <property type="term" value="C:S-layer"/>
    <property type="evidence" value="ECO:0007669"/>
    <property type="project" value="UniProtKB-SubCell"/>
</dbReference>